<dbReference type="EC" id="3.2.1.40" evidence="2"/>
<feature type="domain" description="Bacterial alpha-L-rhamnosidase N-terminal" evidence="5">
    <location>
        <begin position="430"/>
        <end position="526"/>
    </location>
</feature>
<dbReference type="Pfam" id="PF17390">
    <property type="entry name" value="Bac_rhamnosid_C"/>
    <property type="match status" value="1"/>
</dbReference>
<evidence type="ECO:0000259" key="7">
    <source>
        <dbReference type="Pfam" id="PF17390"/>
    </source>
</evidence>
<dbReference type="Proteomes" id="UP000236723">
    <property type="component" value="Unassembled WGS sequence"/>
</dbReference>
<dbReference type="Gene3D" id="2.60.40.10">
    <property type="entry name" value="Immunoglobulins"/>
    <property type="match status" value="1"/>
</dbReference>
<dbReference type="SUPFAM" id="SSF48208">
    <property type="entry name" value="Six-hairpin glycosidases"/>
    <property type="match status" value="1"/>
</dbReference>
<feature type="domain" description="Alpha-L-rhamnosidase six-hairpin glycosidase" evidence="6">
    <location>
        <begin position="641"/>
        <end position="965"/>
    </location>
</feature>
<proteinExistence type="predicted"/>
<evidence type="ECO:0000256" key="3">
    <source>
        <dbReference type="ARBA" id="ARBA00022801"/>
    </source>
</evidence>
<dbReference type="InterPro" id="IPR013737">
    <property type="entry name" value="Bac_rhamnosid_N"/>
</dbReference>
<sequence length="1079" mass="116637">MTTPEETIVSHEHPRPGVDRRRFLEMAAVGTTGVAVAPLLGTATAATAAAAVGPAAGAPSRLLASLLPTGLGIETRRPRLSWQVPGLTPGSRQTHYHVQVATDPRMGRDSLVWDSGQVASPESVAVPYGGPELAPSTAYWWRVRTFDGHRASQWSEPALLATGVMGRWTGTPVWVPQGQAPGDGTFAVKVTILTVSAGLWFRASSSSENYLWQVMAGTPGRLKKHVFTGGSFRVLAEVPLPMEIRTGVDYDIAVTMTGSTFVTSINGTVVDTTTDSTHRRGAVGLRNGSTESQTYDRVTFTDSTGQVLLDDDFSTDRRTFGSGTVADGRLTLGRSQSGLASALGPDGAWALLRHEFTLPDKPVTAAILHVAAQSPERARQYVARVWCNGEHAGFASVRAPAGEPRYHSYEVTRLLRPGRANALAALCHATQDQRFLAQLEVTFADGTRRTIASGPHWKARRQAGLLPDRGDVGGGFYVAPQEYWDLRFEPAGWTGPGFDDSGWEAATAREPIAGLVPALTEPVRLVDVEPAKVTRAADGRWLVDLGREIVGGLVLEVTGRAGQTVEVRLGEELNADGTVRYQLRAANTYREVWTLRDGRQRIEHWGYRGFRYAELRCDPSLDLSSAVTGRTQRLDWSESDAAFHSSDPDLDRVYEFCRYSIEATRTDLYVDTPTRERGPYEGDAYVNQLSEYAVQRSYALARYSNRFLTRVPTWPTEYRLMSVLIAWQEYLHTGDPDQLAADYDRLVAKNLTGNLGEDGLVHKPSSQNGVSDLVDWPVSNRDGYVFTEVNTVVNAFQYAAFDTLAQVAGALGKKDDAARWRGLADRIARAMRDTLLDEEAGRFVDGAGTAHSAQHATVFPLALGVAGQGTVSDDVLRRLGRTLAEGGMKVSVYGAQFLLDALFACGRADAAIGLMTATSTNSWLHMLDDLGATIVGEAWDPALKPNMTFSHAWASAPANVLPRQVLGVRVTAPGAAAVDVRPRPGPLTKVGGRVPTIRGPIEVALDRTGPTGYRLEVEVPPNTSARLVVELGDDTAAAYHVTGPHARAPRQVDRDVTGGLLVIGPVGAGRTVVVRDGRR</sequence>
<dbReference type="EMBL" id="FNVO01000013">
    <property type="protein sequence ID" value="SEG80215.1"/>
    <property type="molecule type" value="Genomic_DNA"/>
</dbReference>
<dbReference type="PANTHER" id="PTHR33307">
    <property type="entry name" value="ALPHA-RHAMNOSIDASE (EUROFUNG)"/>
    <property type="match status" value="1"/>
</dbReference>
<dbReference type="Gene3D" id="2.60.120.260">
    <property type="entry name" value="Galactose-binding domain-like"/>
    <property type="match status" value="2"/>
</dbReference>
<dbReference type="InterPro" id="IPR012341">
    <property type="entry name" value="6hp_glycosidase-like_sf"/>
</dbReference>
<dbReference type="Pfam" id="PF25788">
    <property type="entry name" value="Ig_Rha78A_N"/>
    <property type="match status" value="1"/>
</dbReference>
<feature type="domain" description="Alpha-L-rhamnosidase C-terminal" evidence="7">
    <location>
        <begin position="967"/>
        <end position="1033"/>
    </location>
</feature>
<dbReference type="InterPro" id="IPR013783">
    <property type="entry name" value="Ig-like_fold"/>
</dbReference>
<dbReference type="GO" id="GO:0005975">
    <property type="term" value="P:carbohydrate metabolic process"/>
    <property type="evidence" value="ECO:0007669"/>
    <property type="project" value="InterPro"/>
</dbReference>
<dbReference type="InterPro" id="IPR006311">
    <property type="entry name" value="TAT_signal"/>
</dbReference>
<organism evidence="8 9">
    <name type="scientific">Thermomonospora echinospora</name>
    <dbReference type="NCBI Taxonomy" id="1992"/>
    <lineage>
        <taxon>Bacteria</taxon>
        <taxon>Bacillati</taxon>
        <taxon>Actinomycetota</taxon>
        <taxon>Actinomycetes</taxon>
        <taxon>Streptosporangiales</taxon>
        <taxon>Thermomonosporaceae</taxon>
        <taxon>Thermomonospora</taxon>
    </lineage>
</organism>
<dbReference type="GO" id="GO:0030596">
    <property type="term" value="F:alpha-L-rhamnosidase activity"/>
    <property type="evidence" value="ECO:0007669"/>
    <property type="project" value="UniProtKB-EC"/>
</dbReference>
<reference evidence="9" key="1">
    <citation type="submission" date="2016-10" db="EMBL/GenBank/DDBJ databases">
        <authorList>
            <person name="Varghese N."/>
            <person name="Submissions S."/>
        </authorList>
    </citation>
    <scope>NUCLEOTIDE SEQUENCE [LARGE SCALE GENOMIC DNA]</scope>
    <source>
        <strain evidence="9">DSM 43163</strain>
    </source>
</reference>
<dbReference type="Pfam" id="PF17389">
    <property type="entry name" value="Bac_rhamnosid6H"/>
    <property type="match status" value="1"/>
</dbReference>
<evidence type="ECO:0000256" key="1">
    <source>
        <dbReference type="ARBA" id="ARBA00001445"/>
    </source>
</evidence>
<evidence type="ECO:0000313" key="9">
    <source>
        <dbReference type="Proteomes" id="UP000236723"/>
    </source>
</evidence>
<accession>A0A1H6D638</accession>
<dbReference type="AlphaFoldDB" id="A0A1H6D638"/>
<dbReference type="InterPro" id="IPR008902">
    <property type="entry name" value="Rhamnosid_concanavalin"/>
</dbReference>
<dbReference type="PROSITE" id="PS51318">
    <property type="entry name" value="TAT"/>
    <property type="match status" value="1"/>
</dbReference>
<dbReference type="InterPro" id="IPR035398">
    <property type="entry name" value="Bac_rhamnosid_C"/>
</dbReference>
<keyword evidence="3" id="KW-0378">Hydrolase</keyword>
<dbReference type="SUPFAM" id="SSF49265">
    <property type="entry name" value="Fibronectin type III"/>
    <property type="match status" value="1"/>
</dbReference>
<dbReference type="InterPro" id="IPR008928">
    <property type="entry name" value="6-hairpin_glycosidase_sf"/>
</dbReference>
<dbReference type="InterPro" id="IPR035396">
    <property type="entry name" value="Bac_rhamnosid6H"/>
</dbReference>
<gene>
    <name evidence="8" type="ORF">SAMN04489712_11341</name>
</gene>
<comment type="catalytic activity">
    <reaction evidence="1">
        <text>Hydrolysis of terminal non-reducing alpha-L-rhamnose residues in alpha-L-rhamnosides.</text>
        <dbReference type="EC" id="3.2.1.40"/>
    </reaction>
</comment>
<keyword evidence="9" id="KW-1185">Reference proteome</keyword>
<evidence type="ECO:0000256" key="2">
    <source>
        <dbReference type="ARBA" id="ARBA00012652"/>
    </source>
</evidence>
<name>A0A1H6D638_9ACTN</name>
<dbReference type="InterPro" id="IPR016007">
    <property type="entry name" value="Alpha_rhamnosid"/>
</dbReference>
<dbReference type="PANTHER" id="PTHR33307:SF6">
    <property type="entry name" value="ALPHA-RHAMNOSIDASE (EUROFUNG)-RELATED"/>
    <property type="match status" value="1"/>
</dbReference>
<evidence type="ECO:0000313" key="8">
    <source>
        <dbReference type="EMBL" id="SEG80215.1"/>
    </source>
</evidence>
<evidence type="ECO:0000259" key="6">
    <source>
        <dbReference type="Pfam" id="PF17389"/>
    </source>
</evidence>
<dbReference type="Gene3D" id="2.60.420.10">
    <property type="entry name" value="Maltose phosphorylase, domain 3"/>
    <property type="match status" value="1"/>
</dbReference>
<dbReference type="Pfam" id="PF08531">
    <property type="entry name" value="Bac_rhamnosid_N"/>
    <property type="match status" value="1"/>
</dbReference>
<evidence type="ECO:0000259" key="4">
    <source>
        <dbReference type="Pfam" id="PF05592"/>
    </source>
</evidence>
<dbReference type="InterPro" id="IPR036116">
    <property type="entry name" value="FN3_sf"/>
</dbReference>
<feature type="domain" description="Alpha-L-rhamnosidase concanavalin-like" evidence="4">
    <location>
        <begin position="535"/>
        <end position="616"/>
    </location>
</feature>
<dbReference type="Pfam" id="PF05592">
    <property type="entry name" value="Bac_rhamnosid"/>
    <property type="match status" value="1"/>
</dbReference>
<evidence type="ECO:0000259" key="5">
    <source>
        <dbReference type="Pfam" id="PF08531"/>
    </source>
</evidence>
<protein>
    <recommendedName>
        <fullName evidence="2">alpha-L-rhamnosidase</fullName>
        <ecNumber evidence="2">3.2.1.40</ecNumber>
    </recommendedName>
</protein>
<dbReference type="Gene3D" id="1.50.10.10">
    <property type="match status" value="1"/>
</dbReference>